<comment type="similarity">
    <text evidence="1">Belongs to the jacalin lectin family.</text>
</comment>
<evidence type="ECO:0000313" key="4">
    <source>
        <dbReference type="EMBL" id="KAA8527370.1"/>
    </source>
</evidence>
<protein>
    <recommendedName>
        <fullName evidence="3">Jacalin-type lectin domain-containing protein</fullName>
    </recommendedName>
</protein>
<reference evidence="4 5" key="1">
    <citation type="submission" date="2019-09" db="EMBL/GenBank/DDBJ databases">
        <title>A chromosome-level genome assembly of the Chinese tupelo Nyssa sinensis.</title>
        <authorList>
            <person name="Yang X."/>
            <person name="Kang M."/>
            <person name="Yang Y."/>
            <person name="Xiong H."/>
            <person name="Wang M."/>
            <person name="Zhang Z."/>
            <person name="Wang Z."/>
            <person name="Wu H."/>
            <person name="Ma T."/>
            <person name="Liu J."/>
            <person name="Xi Z."/>
        </authorList>
    </citation>
    <scope>NUCLEOTIDE SEQUENCE [LARGE SCALE GENOMIC DNA]</scope>
    <source>
        <strain evidence="4">J267</strain>
        <tissue evidence="4">Leaf</tissue>
    </source>
</reference>
<dbReference type="PROSITE" id="PS51752">
    <property type="entry name" value="JACALIN_LECTIN"/>
    <property type="match status" value="1"/>
</dbReference>
<dbReference type="InterPro" id="IPR036404">
    <property type="entry name" value="Jacalin-like_lectin_dom_sf"/>
</dbReference>
<name>A0A5J5AA12_9ASTE</name>
<dbReference type="OrthoDB" id="581739at2759"/>
<dbReference type="Gene3D" id="2.100.10.30">
    <property type="entry name" value="Jacalin-like lectin domain"/>
    <property type="match status" value="1"/>
</dbReference>
<feature type="domain" description="Jacalin-type lectin" evidence="3">
    <location>
        <begin position="1"/>
        <end position="158"/>
    </location>
</feature>
<organism evidence="4 5">
    <name type="scientific">Nyssa sinensis</name>
    <dbReference type="NCBI Taxonomy" id="561372"/>
    <lineage>
        <taxon>Eukaryota</taxon>
        <taxon>Viridiplantae</taxon>
        <taxon>Streptophyta</taxon>
        <taxon>Embryophyta</taxon>
        <taxon>Tracheophyta</taxon>
        <taxon>Spermatophyta</taxon>
        <taxon>Magnoliopsida</taxon>
        <taxon>eudicotyledons</taxon>
        <taxon>Gunneridae</taxon>
        <taxon>Pentapetalae</taxon>
        <taxon>asterids</taxon>
        <taxon>Cornales</taxon>
        <taxon>Nyssaceae</taxon>
        <taxon>Nyssa</taxon>
    </lineage>
</organism>
<gene>
    <name evidence="4" type="ORF">F0562_034915</name>
</gene>
<accession>A0A5J5AA12</accession>
<dbReference type="SUPFAM" id="SSF51101">
    <property type="entry name" value="Mannose-binding lectins"/>
    <property type="match status" value="1"/>
</dbReference>
<proteinExistence type="inferred from homology"/>
<dbReference type="Proteomes" id="UP000325577">
    <property type="component" value="Linkage Group LG21"/>
</dbReference>
<dbReference type="GO" id="GO:0030246">
    <property type="term" value="F:carbohydrate binding"/>
    <property type="evidence" value="ECO:0007669"/>
    <property type="project" value="UniProtKB-KW"/>
</dbReference>
<dbReference type="Pfam" id="PF01419">
    <property type="entry name" value="Jacalin"/>
    <property type="match status" value="1"/>
</dbReference>
<evidence type="ECO:0000256" key="1">
    <source>
        <dbReference type="ARBA" id="ARBA00006568"/>
    </source>
</evidence>
<evidence type="ECO:0000313" key="5">
    <source>
        <dbReference type="Proteomes" id="UP000325577"/>
    </source>
</evidence>
<dbReference type="PANTHER" id="PTHR47293">
    <property type="entry name" value="JACALIN-RELATED LECTIN 3"/>
    <property type="match status" value="1"/>
</dbReference>
<evidence type="ECO:0000259" key="3">
    <source>
        <dbReference type="PROSITE" id="PS51752"/>
    </source>
</evidence>
<dbReference type="AlphaFoldDB" id="A0A5J5AA12"/>
<evidence type="ECO:0000256" key="2">
    <source>
        <dbReference type="ARBA" id="ARBA00022734"/>
    </source>
</evidence>
<sequence length="186" mass="21187">MLKIASLMHPKGDIWDLRGESEIAQIFISWTEQQGINSIQFLYVDKNNDYILSDRYGGNPGTKFKTVKLNPPSEFLTRLSGRNIGIGTDAEEGFVASSISFETNKNTYGPFGYRRRKLVTDTDTDTFDFQMGDDKQFAGFHGSTNFGCLESIGVYVKPQSKITKVEREEDHKPSRWIFFPCFKGIR</sequence>
<keyword evidence="5" id="KW-1185">Reference proteome</keyword>
<keyword evidence="2" id="KW-0430">Lectin</keyword>
<dbReference type="PANTHER" id="PTHR47293:SF70">
    <property type="entry name" value="JACALIN-RELATED LECTIN 24-RELATED"/>
    <property type="match status" value="1"/>
</dbReference>
<dbReference type="InterPro" id="IPR001229">
    <property type="entry name" value="Jacalin-like_lectin_dom"/>
</dbReference>
<dbReference type="EMBL" id="CM018045">
    <property type="protein sequence ID" value="KAA8527370.1"/>
    <property type="molecule type" value="Genomic_DNA"/>
</dbReference>
<dbReference type="SMART" id="SM00915">
    <property type="entry name" value="Jacalin"/>
    <property type="match status" value="1"/>
</dbReference>